<keyword evidence="4" id="KW-1133">Transmembrane helix</keyword>
<dbReference type="AlphaFoldDB" id="A0A0S4JKP3"/>
<dbReference type="FunFam" id="3.80.10.10:FF:000095">
    <property type="entry name" value="LRR receptor-like serine/threonine-protein kinase GSO1"/>
    <property type="match status" value="1"/>
</dbReference>
<feature type="transmembrane region" description="Helical" evidence="4">
    <location>
        <begin position="1035"/>
        <end position="1057"/>
    </location>
</feature>
<feature type="transmembrane region" description="Helical" evidence="4">
    <location>
        <begin position="1069"/>
        <end position="1090"/>
    </location>
</feature>
<feature type="transmembrane region" description="Helical" evidence="4">
    <location>
        <begin position="831"/>
        <end position="853"/>
    </location>
</feature>
<evidence type="ECO:0000256" key="3">
    <source>
        <dbReference type="ARBA" id="ARBA00023136"/>
    </source>
</evidence>
<keyword evidence="5" id="KW-0732">Signal</keyword>
<keyword evidence="2" id="KW-0677">Repeat</keyword>
<keyword evidence="1" id="KW-0433">Leucine-rich repeat</keyword>
<dbReference type="VEuPathDB" id="TriTrypDB:BSAL_02355"/>
<accession>A0A0S4JKP3</accession>
<dbReference type="SUPFAM" id="SSF52058">
    <property type="entry name" value="L domain-like"/>
    <property type="match status" value="3"/>
</dbReference>
<feature type="transmembrane region" description="Helical" evidence="4">
    <location>
        <begin position="915"/>
        <end position="935"/>
    </location>
</feature>
<feature type="signal peptide" evidence="5">
    <location>
        <begin position="1"/>
        <end position="24"/>
    </location>
</feature>
<organism evidence="6 7">
    <name type="scientific">Bodo saltans</name>
    <name type="common">Flagellated protozoan</name>
    <dbReference type="NCBI Taxonomy" id="75058"/>
    <lineage>
        <taxon>Eukaryota</taxon>
        <taxon>Discoba</taxon>
        <taxon>Euglenozoa</taxon>
        <taxon>Kinetoplastea</taxon>
        <taxon>Metakinetoplastina</taxon>
        <taxon>Eubodonida</taxon>
        <taxon>Bodonidae</taxon>
        <taxon>Bodo</taxon>
    </lineage>
</organism>
<gene>
    <name evidence="6" type="ORF">BSAL_02355</name>
</gene>
<dbReference type="PANTHER" id="PTHR48064">
    <property type="entry name" value="OS01G0750400 PROTEIN"/>
    <property type="match status" value="1"/>
</dbReference>
<dbReference type="InterPro" id="IPR032675">
    <property type="entry name" value="LRR_dom_sf"/>
</dbReference>
<feature type="transmembrane region" description="Helical" evidence="4">
    <location>
        <begin position="1128"/>
        <end position="1149"/>
    </location>
</feature>
<evidence type="ECO:0000256" key="4">
    <source>
        <dbReference type="SAM" id="Phobius"/>
    </source>
</evidence>
<keyword evidence="7" id="KW-1185">Reference proteome</keyword>
<reference evidence="7" key="1">
    <citation type="submission" date="2015-09" db="EMBL/GenBank/DDBJ databases">
        <authorList>
            <consortium name="Pathogen Informatics"/>
        </authorList>
    </citation>
    <scope>NUCLEOTIDE SEQUENCE [LARGE SCALE GENOMIC DNA]</scope>
    <source>
        <strain evidence="7">Lake Konstanz</strain>
    </source>
</reference>
<evidence type="ECO:0000313" key="6">
    <source>
        <dbReference type="EMBL" id="CUG90948.1"/>
    </source>
</evidence>
<feature type="transmembrane region" description="Helical" evidence="4">
    <location>
        <begin position="874"/>
        <end position="895"/>
    </location>
</feature>
<keyword evidence="3 4" id="KW-0472">Membrane</keyword>
<evidence type="ECO:0000256" key="2">
    <source>
        <dbReference type="ARBA" id="ARBA00022737"/>
    </source>
</evidence>
<name>A0A0S4JKP3_BODSA</name>
<sequence length="1242" mass="134378">MHPSWPFRRIIVFIVLLISKDVLGQQCACSNRSSLLKTFYDATSGGAWHLGCRWDTMAATFPCSAAGITCDATRSDVTQILLSGCGLVGTLPPGLSALTALTHFAVNNNTLTGSIPEAYSAWRSLLSFGVASNALVGNLPSSFSAWTSLTDFTCAANHLDGTLPPDWSAWKQMTTFQVNDNALTGSLPPQYSDWGAFMNLLYIYNNLFSGTLPPSYKDWTNVTLWYAANNSFTGTLPQEYSAWTSIEQFQVQRNSLSGALPPSYSGWSKIVGFVAFNNSFFGTLPEEYQAWRVISYVDVGSNSFSGTLPAAYGSWKTLTFFAVGQNSLSGTLPPQYRSWTLLTQCIVIKNMLSGSLPPEYSSWSSLSNIDVSGNRINGTLPPSYKNWTSVQAIQFNSNNLSGSLPAEYSAWRSMGEFYISLNTISGTLPGEYSSWTNVNVFDVQSNQISGTLPASYASWSMVTHVNMNNNLLTGTLPSQYSSWSLIVIFDIDINKFAGSLPSSWQTWTEILSFSASTANLSGSLPPEYSAWTKLQEIFLYDNALNGTLPAAYSAWLAVILVRWDGNRFTGTLPPQYSSWAALQRLYVFANSLTGTIPALYGNIATMTYFQAHDNSLSGTIPIELVTIPTLKLLSVGYNKLTGALPSRCSSTIQVFSVQNNTLITGSIPPQLGAYTPISVCGTQVCPTTTWFLQYCFPRNFSFTTTSQTTMLTEAQSYLRLCTVAPPVAQYSKTLSVAIERVPTPKQSIATVSAPTRGTTSAATYTALLSTGNALSRGALPGLQRSASVLRMMGACNAPGSSSEPLYSLLQDNPLKLQLQLGVPDPLGDIDFAAGAALGNTLLVVAVGVALHIIRYICMRLHHSSTACSRLLMDFVSILPSALLPGSLAVAFGTLLQPSLGASIALIASTERSGGTVAYGALFLCVWLALPTYYVWAVIWRGRKMSNDGEFALGSVEIRTLPARHNHNNNKQNNRLNGNVSVSTIVRHMLALRSYAMSPTHRWARRQGSGASKRDVEFLLENMESVYEAYLGGREWYFAVQWALAAASGIALGALQVIGNDDASLACPTAYAGCGVSIAFGAADITLLLVVRPTAVRLELWSGVMISALNIVSQALAASNAIDASNVTVSALLELAVMLLLMLNGVTSVAQGEGEELLRAAEGEHHMGARYKIKKLEVTHNDTTTTHRSAKSTQNLIVVNAHQGKSVERVPIVHLHHFLAGDVQHRLKILVKLASRRGTEKRK</sequence>
<evidence type="ECO:0000256" key="1">
    <source>
        <dbReference type="ARBA" id="ARBA00022614"/>
    </source>
</evidence>
<dbReference type="PANTHER" id="PTHR48064:SF6">
    <property type="entry name" value="RECEPTOR-LIKE PROTEIN KINASE 2"/>
    <property type="match status" value="1"/>
</dbReference>
<keyword evidence="4" id="KW-0812">Transmembrane</keyword>
<feature type="transmembrane region" description="Helical" evidence="4">
    <location>
        <begin position="1097"/>
        <end position="1116"/>
    </location>
</feature>
<dbReference type="Gene3D" id="3.80.10.10">
    <property type="entry name" value="Ribonuclease Inhibitor"/>
    <property type="match status" value="5"/>
</dbReference>
<dbReference type="Proteomes" id="UP000051952">
    <property type="component" value="Unassembled WGS sequence"/>
</dbReference>
<dbReference type="OrthoDB" id="10022853at2759"/>
<protein>
    <submittedName>
        <fullName evidence="6">GP46-like surface antigen, putative</fullName>
    </submittedName>
</protein>
<dbReference type="EMBL" id="CYKH01001878">
    <property type="protein sequence ID" value="CUG90948.1"/>
    <property type="molecule type" value="Genomic_DNA"/>
</dbReference>
<feature type="chain" id="PRO_5006622462" evidence="5">
    <location>
        <begin position="25"/>
        <end position="1242"/>
    </location>
</feature>
<evidence type="ECO:0000256" key="5">
    <source>
        <dbReference type="SAM" id="SignalP"/>
    </source>
</evidence>
<dbReference type="InterPro" id="IPR053038">
    <property type="entry name" value="RLP_Defense"/>
</dbReference>
<proteinExistence type="predicted"/>
<evidence type="ECO:0000313" key="7">
    <source>
        <dbReference type="Proteomes" id="UP000051952"/>
    </source>
</evidence>